<keyword evidence="4" id="KW-1185">Reference proteome</keyword>
<dbReference type="EMBL" id="AACKMW020000033">
    <property type="protein sequence ID" value="MPB99270.1"/>
    <property type="molecule type" value="Genomic_DNA"/>
</dbReference>
<evidence type="ECO:0000313" key="4">
    <source>
        <dbReference type="Proteomes" id="UP000364097"/>
    </source>
</evidence>
<keyword evidence="1" id="KW-0175">Coiled coil</keyword>
<name>A0ABW9N4S6_9BACT</name>
<accession>A0ABW9N4S6</accession>
<reference evidence="3" key="1">
    <citation type="submission" date="2019-08" db="EMBL/GenBank/DDBJ databases">
        <title>Rapid identification of Enteric Bacteria from Whole Genome Sequences (WGS) using Average Nucleotide Identity (ANI).</title>
        <authorList>
            <person name="Lane C."/>
        </authorList>
    </citation>
    <scope>NUCLEOTIDE SEQUENCE [LARGE SCALE GENOMIC DNA]</scope>
    <source>
        <strain evidence="3">2010D-8461</strain>
    </source>
</reference>
<dbReference type="InterPro" id="IPR022765">
    <property type="entry name" value="Dna2/Cas4_DUF83"/>
</dbReference>
<evidence type="ECO:0000313" key="3">
    <source>
        <dbReference type="EMBL" id="MPB99270.1"/>
    </source>
</evidence>
<dbReference type="Pfam" id="PF01930">
    <property type="entry name" value="Cas_Cas4"/>
    <property type="match status" value="1"/>
</dbReference>
<evidence type="ECO:0000259" key="2">
    <source>
        <dbReference type="Pfam" id="PF01930"/>
    </source>
</evidence>
<feature type="domain" description="DUF83" evidence="2">
    <location>
        <begin position="84"/>
        <end position="212"/>
    </location>
</feature>
<proteinExistence type="predicted"/>
<organism evidence="3 4">
    <name type="scientific">Campylobacter subantarcticus</name>
    <dbReference type="NCBI Taxonomy" id="497724"/>
    <lineage>
        <taxon>Bacteria</taxon>
        <taxon>Pseudomonadati</taxon>
        <taxon>Campylobacterota</taxon>
        <taxon>Epsilonproteobacteria</taxon>
        <taxon>Campylobacterales</taxon>
        <taxon>Campylobacteraceae</taxon>
        <taxon>Campylobacter</taxon>
    </lineage>
</organism>
<dbReference type="Gene3D" id="3.90.320.10">
    <property type="match status" value="1"/>
</dbReference>
<comment type="caution">
    <text evidence="3">The sequence shown here is derived from an EMBL/GenBank/DDBJ whole genome shotgun (WGS) entry which is preliminary data.</text>
</comment>
<dbReference type="Proteomes" id="UP000364097">
    <property type="component" value="Unassembled WGS sequence"/>
</dbReference>
<protein>
    <submittedName>
        <fullName evidence="3">Dna2/Cas4 domain-containing protein</fullName>
    </submittedName>
</protein>
<dbReference type="RefSeq" id="WP_043019640.1">
    <property type="nucleotide sequence ID" value="NZ_AACKMW020000033.1"/>
</dbReference>
<gene>
    <name evidence="3" type="ORF">A0Z09_004280</name>
</gene>
<dbReference type="InterPro" id="IPR011604">
    <property type="entry name" value="PDDEXK-like_dom_sf"/>
</dbReference>
<evidence type="ECO:0000256" key="1">
    <source>
        <dbReference type="SAM" id="Coils"/>
    </source>
</evidence>
<sequence>MEKNKFDSFVAQNLPKALKKATLESLGDRKEYIGSSDIAGCLRKAYLDKTNDVEHDLATLIRFQRGHIAEGIVEAMLDGLNPTKQLEKEIIHNDTPLKCHIDFALERKDEIVVIEAKSVSTSVENPYSSWLLQVSYQLEILSRHTNKKVRAYIVAINLNTGWFKSFEVDHNKSLAGIALNKARELTIALKEKVEPKCEEQLYCSTCPHKSNCPAMMKKSVQIDLNGDLLDVANRLIELNKLKKELDKELEEKKAIIEEYMRSTEAKKLNIGENFISLSNDTTSVSFDTKAFEKNEPELYANLFQKYQKSSSRKGYISIK</sequence>
<feature type="coiled-coil region" evidence="1">
    <location>
        <begin position="228"/>
        <end position="262"/>
    </location>
</feature>